<dbReference type="AlphaFoldDB" id="A0AAJ7CBU4"/>
<organism evidence="7 8">
    <name type="scientific">Cephus cinctus</name>
    <name type="common">Wheat stem sawfly</name>
    <dbReference type="NCBI Taxonomy" id="211228"/>
    <lineage>
        <taxon>Eukaryota</taxon>
        <taxon>Metazoa</taxon>
        <taxon>Ecdysozoa</taxon>
        <taxon>Arthropoda</taxon>
        <taxon>Hexapoda</taxon>
        <taxon>Insecta</taxon>
        <taxon>Pterygota</taxon>
        <taxon>Neoptera</taxon>
        <taxon>Endopterygota</taxon>
        <taxon>Hymenoptera</taxon>
        <taxon>Cephoidea</taxon>
        <taxon>Cephidae</taxon>
        <taxon>Cephus</taxon>
    </lineage>
</organism>
<dbReference type="InterPro" id="IPR015943">
    <property type="entry name" value="WD40/YVTN_repeat-like_dom_sf"/>
</dbReference>
<dbReference type="Pfam" id="PF25172">
    <property type="entry name" value="Beta-prop_WDR3_2nd"/>
    <property type="match status" value="1"/>
</dbReference>
<dbReference type="PRINTS" id="PR00320">
    <property type="entry name" value="GPROTEINBRPT"/>
</dbReference>
<dbReference type="GO" id="GO:0030490">
    <property type="term" value="P:maturation of SSU-rRNA"/>
    <property type="evidence" value="ECO:0007669"/>
    <property type="project" value="TreeGrafter"/>
</dbReference>
<dbReference type="CDD" id="cd00200">
    <property type="entry name" value="WD40"/>
    <property type="match status" value="2"/>
</dbReference>
<comment type="similarity">
    <text evidence="3">Belongs to the WD repeat WDR3/UTP12 family.</text>
</comment>
<dbReference type="GO" id="GO:0032040">
    <property type="term" value="C:small-subunit processome"/>
    <property type="evidence" value="ECO:0007669"/>
    <property type="project" value="TreeGrafter"/>
</dbReference>
<evidence type="ECO:0000313" key="8">
    <source>
        <dbReference type="RefSeq" id="XP_015606327.1"/>
    </source>
</evidence>
<reference evidence="8" key="1">
    <citation type="submission" date="2025-08" db="UniProtKB">
        <authorList>
            <consortium name="RefSeq"/>
        </authorList>
    </citation>
    <scope>IDENTIFICATION</scope>
</reference>
<dbReference type="PROSITE" id="PS50082">
    <property type="entry name" value="WD_REPEATS_2"/>
    <property type="match status" value="8"/>
</dbReference>
<evidence type="ECO:0000259" key="6">
    <source>
        <dbReference type="Pfam" id="PF04003"/>
    </source>
</evidence>
<dbReference type="GO" id="GO:0030515">
    <property type="term" value="F:snoRNA binding"/>
    <property type="evidence" value="ECO:0007669"/>
    <property type="project" value="TreeGrafter"/>
</dbReference>
<dbReference type="InterPro" id="IPR051570">
    <property type="entry name" value="TBC1_cilium_biogenesis"/>
</dbReference>
<feature type="region of interest" description="Disordered" evidence="5">
    <location>
        <begin position="308"/>
        <end position="337"/>
    </location>
</feature>
<dbReference type="InterPro" id="IPR007148">
    <property type="entry name" value="SSU_processome_Utp12"/>
</dbReference>
<dbReference type="InterPro" id="IPR020472">
    <property type="entry name" value="WD40_PAC1"/>
</dbReference>
<dbReference type="InterPro" id="IPR001680">
    <property type="entry name" value="WD40_rpt"/>
</dbReference>
<dbReference type="FunFam" id="2.130.10.10:FF:000755">
    <property type="entry name" value="WD repeat-containing protein 3"/>
    <property type="match status" value="1"/>
</dbReference>
<feature type="repeat" description="WD" evidence="4">
    <location>
        <begin position="479"/>
        <end position="513"/>
    </location>
</feature>
<dbReference type="PROSITE" id="PS00678">
    <property type="entry name" value="WD_REPEATS_1"/>
    <property type="match status" value="3"/>
</dbReference>
<dbReference type="PANTHER" id="PTHR19853">
    <property type="entry name" value="WD REPEAT CONTAINING PROTEIN 3 WDR3"/>
    <property type="match status" value="1"/>
</dbReference>
<keyword evidence="7" id="KW-1185">Reference proteome</keyword>
<feature type="repeat" description="WD" evidence="4">
    <location>
        <begin position="103"/>
        <end position="136"/>
    </location>
</feature>
<feature type="repeat" description="WD" evidence="4">
    <location>
        <begin position="145"/>
        <end position="186"/>
    </location>
</feature>
<feature type="repeat" description="WD" evidence="4">
    <location>
        <begin position="618"/>
        <end position="659"/>
    </location>
</feature>
<dbReference type="Gene3D" id="2.130.10.10">
    <property type="entry name" value="YVTN repeat-like/Quinoprotein amine dehydrogenase"/>
    <property type="match status" value="4"/>
</dbReference>
<evidence type="ECO:0000313" key="7">
    <source>
        <dbReference type="Proteomes" id="UP000694920"/>
    </source>
</evidence>
<dbReference type="KEGG" id="ccin:107273043"/>
<feature type="repeat" description="WD" evidence="4">
    <location>
        <begin position="576"/>
        <end position="617"/>
    </location>
</feature>
<keyword evidence="2" id="KW-0677">Repeat</keyword>
<evidence type="ECO:0000256" key="3">
    <source>
        <dbReference type="ARBA" id="ARBA00038229"/>
    </source>
</evidence>
<name>A0AAJ7CBU4_CEPCN</name>
<accession>A0AAJ7CBU4</accession>
<evidence type="ECO:0000256" key="5">
    <source>
        <dbReference type="SAM" id="MobiDB-lite"/>
    </source>
</evidence>
<feature type="repeat" description="WD" evidence="4">
    <location>
        <begin position="187"/>
        <end position="220"/>
    </location>
</feature>
<dbReference type="PANTHER" id="PTHR19853:SF0">
    <property type="entry name" value="WD REPEAT-CONTAINING PROTEIN 3"/>
    <property type="match status" value="1"/>
</dbReference>
<feature type="repeat" description="WD" evidence="4">
    <location>
        <begin position="61"/>
        <end position="102"/>
    </location>
</feature>
<dbReference type="FunFam" id="2.130.10.10:FF:002580">
    <property type="entry name" value="Beta transducin Trp-Asp domain-containing protein, putative"/>
    <property type="match status" value="1"/>
</dbReference>
<dbReference type="Pfam" id="PF04003">
    <property type="entry name" value="Utp12"/>
    <property type="match status" value="1"/>
</dbReference>
<dbReference type="GO" id="GO:0034388">
    <property type="term" value="C:Pwp2p-containing subcomplex of 90S preribosome"/>
    <property type="evidence" value="ECO:0007669"/>
    <property type="project" value="TreeGrafter"/>
</dbReference>
<dbReference type="GeneID" id="107273043"/>
<dbReference type="InterPro" id="IPR036322">
    <property type="entry name" value="WD40_repeat_dom_sf"/>
</dbReference>
<evidence type="ECO:0000256" key="1">
    <source>
        <dbReference type="ARBA" id="ARBA00022574"/>
    </source>
</evidence>
<gene>
    <name evidence="8" type="primary">LOC107273043</name>
</gene>
<dbReference type="RefSeq" id="XP_015606327.1">
    <property type="nucleotide sequence ID" value="XM_015750841.2"/>
</dbReference>
<protein>
    <submittedName>
        <fullName evidence="8">WD repeat-containing protein 3</fullName>
    </submittedName>
</protein>
<keyword evidence="1 4" id="KW-0853">WD repeat</keyword>
<dbReference type="Proteomes" id="UP000694920">
    <property type="component" value="Unplaced"/>
</dbReference>
<feature type="domain" description="Small-subunit processome Utp12" evidence="6">
    <location>
        <begin position="786"/>
        <end position="887"/>
    </location>
</feature>
<evidence type="ECO:0000256" key="2">
    <source>
        <dbReference type="ARBA" id="ARBA00022737"/>
    </source>
</evidence>
<feature type="repeat" description="WD" evidence="4">
    <location>
        <begin position="660"/>
        <end position="701"/>
    </location>
</feature>
<dbReference type="Pfam" id="PF25173">
    <property type="entry name" value="Beta-prop_WDR3_1st"/>
    <property type="match status" value="1"/>
</dbReference>
<dbReference type="PROSITE" id="PS50294">
    <property type="entry name" value="WD_REPEATS_REGION"/>
    <property type="match status" value="6"/>
</dbReference>
<evidence type="ECO:0000256" key="4">
    <source>
        <dbReference type="PROSITE-ProRule" id="PRU00221"/>
    </source>
</evidence>
<proteinExistence type="inferred from homology"/>
<dbReference type="InterPro" id="IPR019775">
    <property type="entry name" value="WD40_repeat_CS"/>
</dbReference>
<dbReference type="SUPFAM" id="SSF50978">
    <property type="entry name" value="WD40 repeat-like"/>
    <property type="match status" value="2"/>
</dbReference>
<dbReference type="SMART" id="SM00320">
    <property type="entry name" value="WD40"/>
    <property type="match status" value="12"/>
</dbReference>
<sequence length="926" mass="102882">MGLTKQYLRYVPAGNLNIIASPKCNVVFVTLEGQEGRFVAAGACEHVLIWDLRLGEKAQVLIGENTDATCIAASPNKRHVAVGYADGSVRTFDLRSGENISTFMGHRSEITSLAYDKFGHRLASGSKDTDIIVWDVVAETGVCRLSGHKGIITKAVFMKEHNILISSSKDTYVKFWDLDTQHNFRTLVGHRSEVWGLTLVKDDRYLVTGCNDNELRVWKVYFIDTKKGDLSAAVNDLTINNEDEVHDNNYPLRCEKFGSILRSGRGRVVSLGADATGQIVASHGVDNTVELFRLLPQKEVEMRLAKRLKKERKKATKEGNSTEDVIPDLSSSSSSLKDEVKRLPPIKVENKAKGLDLIIGKGEELRVCVAINNNSIELHSIMTADNDPEVRCLRTITSHGHRKDVRAVCFSSDNLAFATASGDSVKLWNRPSLACLRTVPCGYALTATFVPGDRHLIVGLKDGKMLIIDIASGDILEEVPAHSKELWSVTLFPDMRGVASGGGDQTVKFWNFELVDDPDSQSKAKVLSVLHSRTLKLEESVLCVRISPNSRFVAVSLLDSTVKVFFLDTFKFFISLYGHKLPVLCMDISSDSTLIATGSADRNIKIWGMDYGDCHKSIFAHDDSVTGLAFVSKTHYLFTCGKDGKVKQWDADNFQKIITLQGHSGEAWNCAVSPNGIYVASCGSDKVVRLYERSSEPLVLEDEAEEEREKQEKELVTGETTVVQGQKQQLLPSRKTVNSEKAAELILECLEVSKAYEEELAGVVPPKHPPPPPALMQALNCTNTQEYFLETMKRVKASDLEEALLLLPYSAACEILRMLPKLLESEYQSELLARLSLCLIQAHHGPIVASQELLSTLETVKALAMQRIATLRDTVGYNLHGMAYVQRIIEDRDGIQLFKDASRNRRQKNKNRRNKEKALKRAIMTL</sequence>